<dbReference type="SUPFAM" id="SSF142764">
    <property type="entry name" value="YgbK-like"/>
    <property type="match status" value="1"/>
</dbReference>
<organism evidence="9 10">
    <name type="scientific">Geosporobacter ferrireducens</name>
    <dbReference type="NCBI Taxonomy" id="1424294"/>
    <lineage>
        <taxon>Bacteria</taxon>
        <taxon>Bacillati</taxon>
        <taxon>Bacillota</taxon>
        <taxon>Clostridia</taxon>
        <taxon>Peptostreptococcales</taxon>
        <taxon>Thermotaleaceae</taxon>
        <taxon>Geosporobacter</taxon>
    </lineage>
</organism>
<keyword evidence="6" id="KW-0119">Carbohydrate metabolism</keyword>
<evidence type="ECO:0000256" key="6">
    <source>
        <dbReference type="ARBA" id="ARBA00023277"/>
    </source>
</evidence>
<evidence type="ECO:0000256" key="2">
    <source>
        <dbReference type="ARBA" id="ARBA00022679"/>
    </source>
</evidence>
<dbReference type="InterPro" id="IPR010737">
    <property type="entry name" value="4-carb_acid_sugar_kinase_N"/>
</dbReference>
<feature type="domain" description="Four-carbon acid sugar kinase N-terminal" evidence="7">
    <location>
        <begin position="38"/>
        <end position="279"/>
    </location>
</feature>
<feature type="domain" description="Four-carbon acid sugar kinase nucleotide binding" evidence="8">
    <location>
        <begin position="304"/>
        <end position="469"/>
    </location>
</feature>
<dbReference type="InterPro" id="IPR042213">
    <property type="entry name" value="NBD_C_sf"/>
</dbReference>
<evidence type="ECO:0000259" key="7">
    <source>
        <dbReference type="Pfam" id="PF07005"/>
    </source>
</evidence>
<dbReference type="Proteomes" id="UP000095743">
    <property type="component" value="Chromosome"/>
</dbReference>
<dbReference type="STRING" id="1424294.Gferi_22605"/>
<keyword evidence="3" id="KW-0547">Nucleotide-binding</keyword>
<name>A0A1D8GMM1_9FIRM</name>
<dbReference type="Pfam" id="PF07005">
    <property type="entry name" value="SBD_N"/>
    <property type="match status" value="1"/>
</dbReference>
<evidence type="ECO:0000256" key="5">
    <source>
        <dbReference type="ARBA" id="ARBA00022840"/>
    </source>
</evidence>
<evidence type="ECO:0000313" key="9">
    <source>
        <dbReference type="EMBL" id="AOT72082.1"/>
    </source>
</evidence>
<dbReference type="EMBL" id="CP017269">
    <property type="protein sequence ID" value="AOT72082.1"/>
    <property type="molecule type" value="Genomic_DNA"/>
</dbReference>
<proteinExistence type="inferred from homology"/>
<keyword evidence="4" id="KW-0418">Kinase</keyword>
<dbReference type="OrthoDB" id="153193at2"/>
<dbReference type="GO" id="GO:0016301">
    <property type="term" value="F:kinase activity"/>
    <property type="evidence" value="ECO:0007669"/>
    <property type="project" value="UniProtKB-KW"/>
</dbReference>
<accession>A0A1D8GMM1</accession>
<dbReference type="AlphaFoldDB" id="A0A1D8GMM1"/>
<dbReference type="Gene3D" id="3.40.980.20">
    <property type="entry name" value="Four-carbon acid sugar kinase, nucleotide binding domain"/>
    <property type="match status" value="1"/>
</dbReference>
<dbReference type="InterPro" id="IPR031475">
    <property type="entry name" value="NBD_C"/>
</dbReference>
<sequence length="478" mass="53896">MEKMMPIGLKVLDCFKIIDETFIHSMLESQLNKIDKKIIVLDDDPTGIQTVHGISVYTDWTFETICQGLGEQNRMFFILTNSRAFTIDETTKVHREIAQNISLGAKKMEKDFLIISRGDSTLRGHYPLETQILRDEVTVATGKVYDGEIIIPFFKEGGRFTIDNIHYVKEGDRLVPTGQTEFAKDKSFGYYSSHLGDFVEEKTQGQYKRQDCIYITLEELRDVRIDEITEKLVKATNFNKIIVNAVDYIDVKVFAIAWASAVLRGKEFIFRGAAAITKVLGGILDKPLLKKEELVVEGYDRGGLIIVGSYVNKTTLQMEELRNCSYPIAFIEFNQHLALQLGGLEKEVKRVIALAEAEIINGRTVTVYTRRERLDLDTDDKDKQLKISVEISEAITRVVEDLTVQPRFIIAKGGITSSDVGTKALRVKRALVMGQIQPGIPVWMTGEESKFPGMPYIIFPGNVGEVSTLRETVESLMG</sequence>
<gene>
    <name evidence="9" type="ORF">Gferi_22605</name>
</gene>
<evidence type="ECO:0000256" key="4">
    <source>
        <dbReference type="ARBA" id="ARBA00022777"/>
    </source>
</evidence>
<dbReference type="GO" id="GO:0005524">
    <property type="term" value="F:ATP binding"/>
    <property type="evidence" value="ECO:0007669"/>
    <property type="project" value="UniProtKB-KW"/>
</dbReference>
<evidence type="ECO:0000259" key="8">
    <source>
        <dbReference type="Pfam" id="PF17042"/>
    </source>
</evidence>
<keyword evidence="10" id="KW-1185">Reference proteome</keyword>
<dbReference type="KEGG" id="gfe:Gferi_22605"/>
<comment type="similarity">
    <text evidence="1">Belongs to the four-carbon acid sugar kinase family.</text>
</comment>
<dbReference type="RefSeq" id="WP_069980397.1">
    <property type="nucleotide sequence ID" value="NZ_CP017269.1"/>
</dbReference>
<evidence type="ECO:0000256" key="1">
    <source>
        <dbReference type="ARBA" id="ARBA00005715"/>
    </source>
</evidence>
<keyword evidence="2" id="KW-0808">Transferase</keyword>
<evidence type="ECO:0000256" key="3">
    <source>
        <dbReference type="ARBA" id="ARBA00022741"/>
    </source>
</evidence>
<dbReference type="Gene3D" id="3.40.50.10840">
    <property type="entry name" value="Putative sugar-binding, N-terminal domain"/>
    <property type="match status" value="1"/>
</dbReference>
<evidence type="ECO:0000313" key="10">
    <source>
        <dbReference type="Proteomes" id="UP000095743"/>
    </source>
</evidence>
<protein>
    <submittedName>
        <fullName evidence="9">Hydroxyacid dehydrogenase</fullName>
    </submittedName>
</protein>
<dbReference type="InterPro" id="IPR037051">
    <property type="entry name" value="4-carb_acid_sugar_kinase_N_sf"/>
</dbReference>
<keyword evidence="5" id="KW-0067">ATP-binding</keyword>
<dbReference type="Pfam" id="PF17042">
    <property type="entry name" value="NBD_C"/>
    <property type="match status" value="1"/>
</dbReference>
<reference evidence="9 10" key="1">
    <citation type="submission" date="2016-09" db="EMBL/GenBank/DDBJ databases">
        <title>Genomic analysis reveals versatility of anaerobic energy metabolism of Geosporobacter ferrireducens IRF9 of phylum Firmicutes.</title>
        <authorList>
            <person name="Kim S.-J."/>
        </authorList>
    </citation>
    <scope>NUCLEOTIDE SEQUENCE [LARGE SCALE GENOMIC DNA]</scope>
    <source>
        <strain evidence="9 10">IRF9</strain>
    </source>
</reference>